<name>A0ABU0J592_9HYPH</name>
<dbReference type="Pfam" id="PF12399">
    <property type="entry name" value="BCA_ABC_TP_C"/>
    <property type="match status" value="1"/>
</dbReference>
<dbReference type="InterPro" id="IPR027417">
    <property type="entry name" value="P-loop_NTPase"/>
</dbReference>
<dbReference type="InterPro" id="IPR032823">
    <property type="entry name" value="BCA_ABC_TP_C"/>
</dbReference>
<organism evidence="5 6">
    <name type="scientific">Labrys wisconsinensis</name>
    <dbReference type="NCBI Taxonomy" id="425677"/>
    <lineage>
        <taxon>Bacteria</taxon>
        <taxon>Pseudomonadati</taxon>
        <taxon>Pseudomonadota</taxon>
        <taxon>Alphaproteobacteria</taxon>
        <taxon>Hyphomicrobiales</taxon>
        <taxon>Xanthobacteraceae</taxon>
        <taxon>Labrys</taxon>
    </lineage>
</organism>
<proteinExistence type="predicted"/>
<protein>
    <submittedName>
        <fullName evidence="5">Branched-chain amino acid transport system ATP-binding protein</fullName>
    </submittedName>
</protein>
<dbReference type="RefSeq" id="WP_307272148.1">
    <property type="nucleotide sequence ID" value="NZ_JAUSVX010000003.1"/>
</dbReference>
<dbReference type="GO" id="GO:0005524">
    <property type="term" value="F:ATP binding"/>
    <property type="evidence" value="ECO:0007669"/>
    <property type="project" value="UniProtKB-KW"/>
</dbReference>
<keyword evidence="2" id="KW-0547">Nucleotide-binding</keyword>
<evidence type="ECO:0000256" key="1">
    <source>
        <dbReference type="ARBA" id="ARBA00022448"/>
    </source>
</evidence>
<dbReference type="Pfam" id="PF00005">
    <property type="entry name" value="ABC_tran"/>
    <property type="match status" value="1"/>
</dbReference>
<feature type="domain" description="ABC transporter" evidence="4">
    <location>
        <begin position="4"/>
        <end position="235"/>
    </location>
</feature>
<dbReference type="EMBL" id="JAUSVX010000003">
    <property type="protein sequence ID" value="MDQ0469431.1"/>
    <property type="molecule type" value="Genomic_DNA"/>
</dbReference>
<dbReference type="InterPro" id="IPR051120">
    <property type="entry name" value="ABC_AA/LPS_Transport"/>
</dbReference>
<dbReference type="InterPro" id="IPR003439">
    <property type="entry name" value="ABC_transporter-like_ATP-bd"/>
</dbReference>
<reference evidence="5 6" key="1">
    <citation type="submission" date="2023-07" db="EMBL/GenBank/DDBJ databases">
        <title>Genomic Encyclopedia of Type Strains, Phase IV (KMG-IV): sequencing the most valuable type-strain genomes for metagenomic binning, comparative biology and taxonomic classification.</title>
        <authorList>
            <person name="Goeker M."/>
        </authorList>
    </citation>
    <scope>NUCLEOTIDE SEQUENCE [LARGE SCALE GENOMIC DNA]</scope>
    <source>
        <strain evidence="5 6">DSM 19619</strain>
    </source>
</reference>
<dbReference type="PANTHER" id="PTHR45772">
    <property type="entry name" value="CONSERVED COMPONENT OF ABC TRANSPORTER FOR NATURAL AMINO ACIDS-RELATED"/>
    <property type="match status" value="1"/>
</dbReference>
<keyword evidence="3 5" id="KW-0067">ATP-binding</keyword>
<dbReference type="SMART" id="SM00382">
    <property type="entry name" value="AAA"/>
    <property type="match status" value="1"/>
</dbReference>
<evidence type="ECO:0000313" key="6">
    <source>
        <dbReference type="Proteomes" id="UP001242480"/>
    </source>
</evidence>
<keyword evidence="6" id="KW-1185">Reference proteome</keyword>
<dbReference type="PANTHER" id="PTHR45772:SF9">
    <property type="entry name" value="CONSERVED COMPONENT OF ABC TRANSPORTER FOR NATURAL AMINO ACIDS"/>
    <property type="match status" value="1"/>
</dbReference>
<dbReference type="CDD" id="cd03219">
    <property type="entry name" value="ABC_Mj1267_LivG_branched"/>
    <property type="match status" value="1"/>
</dbReference>
<sequence length="237" mass="24693">MSALEIRGLRKAFGGVVALDGVDLSAELGEILGIVGPNGSGKTTLFNVVAGALKPSGGRITWLGQEIAGLPAHRIARQGLVRTYQQAMSFPDLSVNENIKIASEHGAEGVAPLMAPDDLLAFVGLAGRGDEIAGSMPFGNLRRLGIALALAARPKLLLLDEPAAGLNDSETSQLAEIITGLPGRGLGICLIDHDMNLIASICRRLVVLDFGTKIAEGTPAEVLNDRRVMEVYLGAPA</sequence>
<accession>A0ABU0J592</accession>
<evidence type="ECO:0000256" key="2">
    <source>
        <dbReference type="ARBA" id="ARBA00022741"/>
    </source>
</evidence>
<keyword evidence="1" id="KW-0813">Transport</keyword>
<dbReference type="InterPro" id="IPR003593">
    <property type="entry name" value="AAA+_ATPase"/>
</dbReference>
<dbReference type="Proteomes" id="UP001242480">
    <property type="component" value="Unassembled WGS sequence"/>
</dbReference>
<evidence type="ECO:0000256" key="3">
    <source>
        <dbReference type="ARBA" id="ARBA00022840"/>
    </source>
</evidence>
<dbReference type="SUPFAM" id="SSF52540">
    <property type="entry name" value="P-loop containing nucleoside triphosphate hydrolases"/>
    <property type="match status" value="1"/>
</dbReference>
<dbReference type="Gene3D" id="3.40.50.300">
    <property type="entry name" value="P-loop containing nucleotide triphosphate hydrolases"/>
    <property type="match status" value="1"/>
</dbReference>
<evidence type="ECO:0000259" key="4">
    <source>
        <dbReference type="PROSITE" id="PS50893"/>
    </source>
</evidence>
<dbReference type="PROSITE" id="PS50893">
    <property type="entry name" value="ABC_TRANSPORTER_2"/>
    <property type="match status" value="1"/>
</dbReference>
<evidence type="ECO:0000313" key="5">
    <source>
        <dbReference type="EMBL" id="MDQ0469431.1"/>
    </source>
</evidence>
<comment type="caution">
    <text evidence="5">The sequence shown here is derived from an EMBL/GenBank/DDBJ whole genome shotgun (WGS) entry which is preliminary data.</text>
</comment>
<gene>
    <name evidence="5" type="ORF">QO011_002442</name>
</gene>